<dbReference type="EMBL" id="SNXE01000003">
    <property type="protein sequence ID" value="TDP11423.1"/>
    <property type="molecule type" value="Genomic_DNA"/>
</dbReference>
<keyword evidence="3 12" id="KW-0813">Transport</keyword>
<dbReference type="PANTHER" id="PTHR30069">
    <property type="entry name" value="TONB-DEPENDENT OUTER MEMBRANE RECEPTOR"/>
    <property type="match status" value="1"/>
</dbReference>
<feature type="chain" id="PRO_5020661414" evidence="14">
    <location>
        <begin position="18"/>
        <end position="632"/>
    </location>
</feature>
<protein>
    <submittedName>
        <fullName evidence="17">Vitamin B12 transporter</fullName>
    </submittedName>
</protein>
<dbReference type="Gene3D" id="2.170.130.10">
    <property type="entry name" value="TonB-dependent receptor, plug domain"/>
    <property type="match status" value="1"/>
</dbReference>
<dbReference type="GO" id="GO:0009279">
    <property type="term" value="C:cell outer membrane"/>
    <property type="evidence" value="ECO:0007669"/>
    <property type="project" value="UniProtKB-SubCell"/>
</dbReference>
<dbReference type="Pfam" id="PF07715">
    <property type="entry name" value="Plug"/>
    <property type="match status" value="1"/>
</dbReference>
<evidence type="ECO:0000256" key="13">
    <source>
        <dbReference type="RuleBase" id="RU003357"/>
    </source>
</evidence>
<dbReference type="Gene3D" id="2.40.170.20">
    <property type="entry name" value="TonB-dependent receptor, beta-barrel domain"/>
    <property type="match status" value="1"/>
</dbReference>
<evidence type="ECO:0000256" key="4">
    <source>
        <dbReference type="ARBA" id="ARBA00022452"/>
    </source>
</evidence>
<evidence type="ECO:0000256" key="7">
    <source>
        <dbReference type="ARBA" id="ARBA00023065"/>
    </source>
</evidence>
<dbReference type="Pfam" id="PF00593">
    <property type="entry name" value="TonB_dep_Rec_b-barrel"/>
    <property type="match status" value="1"/>
</dbReference>
<dbReference type="AlphaFoldDB" id="A0A4V3CJY4"/>
<feature type="domain" description="TonB-dependent receptor-like beta-barrel" evidence="15">
    <location>
        <begin position="214"/>
        <end position="603"/>
    </location>
</feature>
<name>A0A4V3CJY4_9BURK</name>
<gene>
    <name evidence="17" type="ORF">DFR39_103354</name>
</gene>
<keyword evidence="4 12" id="KW-1134">Transmembrane beta strand</keyword>
<dbReference type="InterPro" id="IPR012910">
    <property type="entry name" value="Plug_dom"/>
</dbReference>
<keyword evidence="9 12" id="KW-0472">Membrane</keyword>
<evidence type="ECO:0000256" key="5">
    <source>
        <dbReference type="ARBA" id="ARBA00022692"/>
    </source>
</evidence>
<keyword evidence="10" id="KW-0675">Receptor</keyword>
<evidence type="ECO:0000256" key="2">
    <source>
        <dbReference type="ARBA" id="ARBA00009810"/>
    </source>
</evidence>
<dbReference type="InterPro" id="IPR000531">
    <property type="entry name" value="Beta-barrel_TonB"/>
</dbReference>
<feature type="domain" description="TonB-dependent receptor plug" evidence="16">
    <location>
        <begin position="41"/>
        <end position="145"/>
    </location>
</feature>
<proteinExistence type="inferred from homology"/>
<keyword evidence="7" id="KW-0406">Ion transport</keyword>
<dbReference type="InterPro" id="IPR039426">
    <property type="entry name" value="TonB-dep_rcpt-like"/>
</dbReference>
<evidence type="ECO:0000256" key="14">
    <source>
        <dbReference type="SAM" id="SignalP"/>
    </source>
</evidence>
<dbReference type="PANTHER" id="PTHR30069:SF53">
    <property type="entry name" value="COLICIN I RECEPTOR-RELATED"/>
    <property type="match status" value="1"/>
</dbReference>
<evidence type="ECO:0000256" key="11">
    <source>
        <dbReference type="ARBA" id="ARBA00023237"/>
    </source>
</evidence>
<comment type="subcellular location">
    <subcellularLocation>
        <location evidence="1 12">Cell outer membrane</location>
        <topology evidence="1 12">Multi-pass membrane protein</topology>
    </subcellularLocation>
</comment>
<sequence length="632" mass="68843">MLRALPLALTAALNVQAQVAPNKLDQVMVTATRSKLSLDRVLADTTVLTRADIERQGYGNLVDLLSRQGCFEMVRNGNPGSSSSVFLRGAHNQHTLLLVDGVRMDTQNGSGGAAWEAIPLAQIERVEIVRGAASAVYGSDAVAGVIQIFTRQGGDGAQLELGGALGSLGLGKGDMHLSGRLGDFDYALGAALERASGFNILRVNNAPPYLADRDGWSQESFNGRLGWQINAQHRLEALHTRADSDSGYDDAYAKPAPVVDDRSLHKTEISRALWAAQWTKGLSTEYSRGQSTERYETTSNGRSTYLTETEVRQQSLGASWQWTAGQQINLQLERREDQLINSGLRKSAGGQGSRSQDAVAASYLFSQGPWDAQLHMRRDKDSDFGGVNTGTLAAGWRPATGWRVWASAGSAFRAPTLYQIFSQYGPKDGGAALKPEHGRNRELGLSYEQGVNRASLTVYNNRIKDLISYDAGFIGQCPAYPVVVPKPATWDGCYGNLARVQLRGVSLQGGTELLGLQWQAGLDWQDPRDLVTDKRLGRRAKQLANLRVSKQLQDWTGGVQLRAVGSRFDDHANTRPLGGYALLNLDLGYRVNSQVRLQLNLDNALDKAYQTASGYAQAPRTLMLSVRLNPKL</sequence>
<accession>A0A4V3CJY4</accession>
<dbReference type="GO" id="GO:0015889">
    <property type="term" value="P:cobalamin transport"/>
    <property type="evidence" value="ECO:0007669"/>
    <property type="project" value="TreeGrafter"/>
</dbReference>
<comment type="similarity">
    <text evidence="2 12 13">Belongs to the TonB-dependent receptor family.</text>
</comment>
<keyword evidence="8 13" id="KW-0798">TonB box</keyword>
<evidence type="ECO:0000313" key="17">
    <source>
        <dbReference type="EMBL" id="TDP11423.1"/>
    </source>
</evidence>
<evidence type="ECO:0000256" key="1">
    <source>
        <dbReference type="ARBA" id="ARBA00004571"/>
    </source>
</evidence>
<comment type="caution">
    <text evidence="17">The sequence shown here is derived from an EMBL/GenBank/DDBJ whole genome shotgun (WGS) entry which is preliminary data.</text>
</comment>
<keyword evidence="6 14" id="KW-0732">Signal</keyword>
<evidence type="ECO:0000256" key="12">
    <source>
        <dbReference type="PROSITE-ProRule" id="PRU01360"/>
    </source>
</evidence>
<dbReference type="GO" id="GO:0006811">
    <property type="term" value="P:monoatomic ion transport"/>
    <property type="evidence" value="ECO:0007669"/>
    <property type="project" value="UniProtKB-KW"/>
</dbReference>
<keyword evidence="18" id="KW-1185">Reference proteome</keyword>
<feature type="signal peptide" evidence="14">
    <location>
        <begin position="1"/>
        <end position="17"/>
    </location>
</feature>
<reference evidence="17 18" key="1">
    <citation type="submission" date="2019-03" db="EMBL/GenBank/DDBJ databases">
        <title>Genomic Encyclopedia of Type Strains, Phase IV (KMG-IV): sequencing the most valuable type-strain genomes for metagenomic binning, comparative biology and taxonomic classification.</title>
        <authorList>
            <person name="Goeker M."/>
        </authorList>
    </citation>
    <scope>NUCLEOTIDE SEQUENCE [LARGE SCALE GENOMIC DNA]</scope>
    <source>
        <strain evidence="17 18">DSM 25082</strain>
    </source>
</reference>
<dbReference type="Proteomes" id="UP000295357">
    <property type="component" value="Unassembled WGS sequence"/>
</dbReference>
<dbReference type="SUPFAM" id="SSF56935">
    <property type="entry name" value="Porins"/>
    <property type="match status" value="1"/>
</dbReference>
<keyword evidence="11 12" id="KW-0998">Cell outer membrane</keyword>
<evidence type="ECO:0000256" key="9">
    <source>
        <dbReference type="ARBA" id="ARBA00023136"/>
    </source>
</evidence>
<evidence type="ECO:0000259" key="15">
    <source>
        <dbReference type="Pfam" id="PF00593"/>
    </source>
</evidence>
<evidence type="ECO:0000256" key="3">
    <source>
        <dbReference type="ARBA" id="ARBA00022448"/>
    </source>
</evidence>
<evidence type="ECO:0000256" key="10">
    <source>
        <dbReference type="ARBA" id="ARBA00023170"/>
    </source>
</evidence>
<dbReference type="CDD" id="cd01347">
    <property type="entry name" value="ligand_gated_channel"/>
    <property type="match status" value="1"/>
</dbReference>
<dbReference type="InterPro" id="IPR037066">
    <property type="entry name" value="Plug_dom_sf"/>
</dbReference>
<evidence type="ECO:0000256" key="8">
    <source>
        <dbReference type="ARBA" id="ARBA00023077"/>
    </source>
</evidence>
<keyword evidence="5 12" id="KW-0812">Transmembrane</keyword>
<evidence type="ECO:0000259" key="16">
    <source>
        <dbReference type="Pfam" id="PF07715"/>
    </source>
</evidence>
<evidence type="ECO:0000313" key="18">
    <source>
        <dbReference type="Proteomes" id="UP000295357"/>
    </source>
</evidence>
<dbReference type="PROSITE" id="PS52016">
    <property type="entry name" value="TONB_DEPENDENT_REC_3"/>
    <property type="match status" value="1"/>
</dbReference>
<organism evidence="17 18">
    <name type="scientific">Roseateles asaccharophilus</name>
    <dbReference type="NCBI Taxonomy" id="582607"/>
    <lineage>
        <taxon>Bacteria</taxon>
        <taxon>Pseudomonadati</taxon>
        <taxon>Pseudomonadota</taxon>
        <taxon>Betaproteobacteria</taxon>
        <taxon>Burkholderiales</taxon>
        <taxon>Sphaerotilaceae</taxon>
        <taxon>Roseateles</taxon>
    </lineage>
</organism>
<evidence type="ECO:0000256" key="6">
    <source>
        <dbReference type="ARBA" id="ARBA00022729"/>
    </source>
</evidence>
<dbReference type="InterPro" id="IPR036942">
    <property type="entry name" value="Beta-barrel_TonB_sf"/>
</dbReference>